<keyword evidence="1" id="KW-0378">Hydrolase</keyword>
<evidence type="ECO:0000313" key="4">
    <source>
        <dbReference type="EMBL" id="BDI29722.1"/>
    </source>
</evidence>
<accession>A0A9N7L1H6</accession>
<evidence type="ECO:0000313" key="5">
    <source>
        <dbReference type="Proteomes" id="UP000287394"/>
    </source>
</evidence>
<dbReference type="SUPFAM" id="SSF53649">
    <property type="entry name" value="Alkaline phosphatase-like"/>
    <property type="match status" value="1"/>
</dbReference>
<dbReference type="AlphaFoldDB" id="A0A9N7L1H6"/>
<dbReference type="PANTHER" id="PTHR47197">
    <property type="entry name" value="PROTEIN NIRF"/>
    <property type="match status" value="1"/>
</dbReference>
<dbReference type="EMBL" id="AP025739">
    <property type="protein sequence ID" value="BDI29722.1"/>
    <property type="molecule type" value="Genomic_DNA"/>
</dbReference>
<proteinExistence type="predicted"/>
<dbReference type="InterPro" id="IPR017850">
    <property type="entry name" value="Alkaline_phosphatase_core_sf"/>
</dbReference>
<protein>
    <recommendedName>
        <fullName evidence="6">Phosphoesterase</fullName>
    </recommendedName>
</protein>
<evidence type="ECO:0000256" key="3">
    <source>
        <dbReference type="SAM" id="SignalP"/>
    </source>
</evidence>
<dbReference type="Pfam" id="PF04185">
    <property type="entry name" value="Phosphoesterase"/>
    <property type="match status" value="1"/>
</dbReference>
<organism evidence="4 5">
    <name type="scientific">Capsulimonas corticalis</name>
    <dbReference type="NCBI Taxonomy" id="2219043"/>
    <lineage>
        <taxon>Bacteria</taxon>
        <taxon>Bacillati</taxon>
        <taxon>Armatimonadota</taxon>
        <taxon>Armatimonadia</taxon>
        <taxon>Capsulimonadales</taxon>
        <taxon>Capsulimonadaceae</taxon>
        <taxon>Capsulimonas</taxon>
    </lineage>
</organism>
<name>A0A9N7L1H6_9BACT</name>
<evidence type="ECO:0008006" key="6">
    <source>
        <dbReference type="Google" id="ProtNLM"/>
    </source>
</evidence>
<feature type="compositionally biased region" description="Low complexity" evidence="2">
    <location>
        <begin position="881"/>
        <end position="890"/>
    </location>
</feature>
<keyword evidence="5" id="KW-1185">Reference proteome</keyword>
<gene>
    <name evidence="4" type="ORF">CCAX7_17730</name>
</gene>
<dbReference type="GO" id="GO:0016788">
    <property type="term" value="F:hydrolase activity, acting on ester bonds"/>
    <property type="evidence" value="ECO:0007669"/>
    <property type="project" value="InterPro"/>
</dbReference>
<dbReference type="InterPro" id="IPR011044">
    <property type="entry name" value="Quino_amine_DH_bsu"/>
</dbReference>
<feature type="signal peptide" evidence="3">
    <location>
        <begin position="1"/>
        <end position="25"/>
    </location>
</feature>
<reference evidence="4 5" key="1">
    <citation type="journal article" date="2019" name="Int. J. Syst. Evol. Microbiol.">
        <title>Capsulimonas corticalis gen. nov., sp. nov., an aerobic capsulated bacterium, of a novel bacterial order, Capsulimonadales ord. nov., of the class Armatimonadia of the phylum Armatimonadetes.</title>
        <authorList>
            <person name="Li J."/>
            <person name="Kudo C."/>
            <person name="Tonouchi A."/>
        </authorList>
    </citation>
    <scope>NUCLEOTIDE SEQUENCE [LARGE SCALE GENOMIC DNA]</scope>
    <source>
        <strain evidence="4 5">AX-7</strain>
    </source>
</reference>
<keyword evidence="3" id="KW-0732">Signal</keyword>
<dbReference type="RefSeq" id="WP_119324179.1">
    <property type="nucleotide sequence ID" value="NZ_AP025739.1"/>
</dbReference>
<dbReference type="Proteomes" id="UP000287394">
    <property type="component" value="Chromosome"/>
</dbReference>
<evidence type="ECO:0000256" key="2">
    <source>
        <dbReference type="SAM" id="MobiDB-lite"/>
    </source>
</evidence>
<dbReference type="KEGG" id="ccot:CCAX7_17730"/>
<dbReference type="NCBIfam" id="TIGR02276">
    <property type="entry name" value="beta_rpt_yvtn"/>
    <property type="match status" value="1"/>
</dbReference>
<dbReference type="PANTHER" id="PTHR47197:SF3">
    <property type="entry name" value="DIHYDRO-HEME D1 DEHYDROGENASE"/>
    <property type="match status" value="1"/>
</dbReference>
<dbReference type="InterPro" id="IPR051200">
    <property type="entry name" value="Host-pathogen_enzymatic-act"/>
</dbReference>
<dbReference type="InterPro" id="IPR007312">
    <property type="entry name" value="Phosphoesterase"/>
</dbReference>
<sequence>MMIQKAKQLATVVAAIAILGGSAQAQDVLVTGKKITLPPLGAVQNVGSLPMNIVLSPSGKYAVSTDMGFRQSLWSIDAKTGAGVSHVDFPNNADGSNGLYYGLAFGPDGKLYAAQGAHDSIAVLALAADGTLTQTGSIAAQAHDFPAGVATDSRGYLYVANNDPATPLQPSSIAIYSTATGASVGRYSFSASFYGTPNYPLSVAALADGSKMFVTSERDGAVYVLNTSNPAAPALITSIATGAQPDGLLLNKTQTRLYVSNAHSDTVSVIDTATNAIVDTILLQPTGAHGLAGVTPNGLALSPDENTLYVSLGDFNAVGVVDLASNSLKGYIPAGWYPTGVVATDSKRLLVANAKGTVTRNPNPGYLTDPNGQYILNLIEGNVETIAVPNSVLLAQDTKLALANNRITPTTTNPVNPVSSIGVKAGKIKHVIYIVKENRTYDQVLGDVPTGNGQPSLAIFGQPVTPNLHAIAQRFVLLDNFYDCGEASGDGWPWSTQSIATENVIKNLPYNYSGRGRNYDFEGQNNGYLTGGFPAANPDGKTLSPVFPGGLPRIPDVTEAPAGHIWDAVKKAKLSYRNYGFFYSFGVGSLLPDNYPAASGLLPPGHDLAGVSDYDFRRFDSDYADSEAPITYYNQTGNPAFLYKITNYGKHQAPSRFTEWKTEFNQLLAKDPTGKAVPTFQTVRFMKDHTQGTSPGKHTPRSEVADNDYAIGQLVEAVSKSPIWDSTAIFVIEDDAQDGPDHVDAHRSTCYVISPWIKKSTVDHTFYNTDSVLKTVEGLLGLKPLSQYDAIADPIQAFDTAPTNGDVYTAILPDASIIGELNPSIVALKSNPTMARLAALSSKMDFTHPDSAPAQTLNEILWKSVKGAGSTMPAIRHGLSAAPAPKSAHAASRKHDGDDD</sequence>
<dbReference type="InterPro" id="IPR015943">
    <property type="entry name" value="WD40/YVTN_repeat-like_dom_sf"/>
</dbReference>
<feature type="region of interest" description="Disordered" evidence="2">
    <location>
        <begin position="879"/>
        <end position="900"/>
    </location>
</feature>
<dbReference type="InterPro" id="IPR011964">
    <property type="entry name" value="YVTN_b-propeller_repeat"/>
</dbReference>
<dbReference type="SUPFAM" id="SSF50969">
    <property type="entry name" value="YVTN repeat-like/Quinoprotein amine dehydrogenase"/>
    <property type="match status" value="1"/>
</dbReference>
<evidence type="ECO:0000256" key="1">
    <source>
        <dbReference type="ARBA" id="ARBA00022801"/>
    </source>
</evidence>
<dbReference type="Gene3D" id="2.130.10.10">
    <property type="entry name" value="YVTN repeat-like/Quinoprotein amine dehydrogenase"/>
    <property type="match status" value="2"/>
</dbReference>
<dbReference type="Gene3D" id="3.40.720.10">
    <property type="entry name" value="Alkaline Phosphatase, subunit A"/>
    <property type="match status" value="2"/>
</dbReference>
<dbReference type="OrthoDB" id="145213at2"/>
<feature type="chain" id="PRO_5040341660" description="Phosphoesterase" evidence="3">
    <location>
        <begin position="26"/>
        <end position="900"/>
    </location>
</feature>